<sequence>MDLFEEMSLFDISLLTNFQKVIESETNRIEKEKEIDIAIFNHSNCQCAGEANEFSMEQMLKTEFQKNFTELGAEFLIIGLYKQCEVYFKVLVNEYQLSQSNAVKKTLYSLNDSLAHFDSINELRLINNCIKHSGVVSNSLANEYPSWNVNAPLGNLLPVYARLVTNVRRYVRDHEQYIKQYT</sequence>
<comment type="caution">
    <text evidence="1">The sequence shown here is derived from an EMBL/GenBank/DDBJ whole genome shotgun (WGS) entry which is preliminary data.</text>
</comment>
<protein>
    <recommendedName>
        <fullName evidence="3">RiboL-PSP-HEPN domain-containing protein</fullName>
    </recommendedName>
</protein>
<gene>
    <name evidence="1" type="ORF">GNP88_03610</name>
</gene>
<evidence type="ECO:0000313" key="1">
    <source>
        <dbReference type="EMBL" id="MUK48272.1"/>
    </source>
</evidence>
<dbReference type="Proteomes" id="UP000448038">
    <property type="component" value="Unassembled WGS sequence"/>
</dbReference>
<name>A0A844NXM2_ALIFS</name>
<organism evidence="1 2">
    <name type="scientific">Aliivibrio fischeri</name>
    <name type="common">Vibrio fischeri</name>
    <dbReference type="NCBI Taxonomy" id="668"/>
    <lineage>
        <taxon>Bacteria</taxon>
        <taxon>Pseudomonadati</taxon>
        <taxon>Pseudomonadota</taxon>
        <taxon>Gammaproteobacteria</taxon>
        <taxon>Vibrionales</taxon>
        <taxon>Vibrionaceae</taxon>
        <taxon>Aliivibrio</taxon>
    </lineage>
</organism>
<accession>A0A844NXM2</accession>
<dbReference type="RefSeq" id="WP_155655325.1">
    <property type="nucleotide sequence ID" value="NZ_WOBN01000006.1"/>
</dbReference>
<evidence type="ECO:0000313" key="2">
    <source>
        <dbReference type="Proteomes" id="UP000448038"/>
    </source>
</evidence>
<evidence type="ECO:0008006" key="3">
    <source>
        <dbReference type="Google" id="ProtNLM"/>
    </source>
</evidence>
<reference evidence="1 2" key="1">
    <citation type="submission" date="2019-11" db="EMBL/GenBank/DDBJ databases">
        <title>Using colonization assays and comparative genomics to discover symbiosis behaviors and factors in Vibrio fischeri.</title>
        <authorList>
            <person name="Bongrand C."/>
            <person name="Moriano-Gutierrez S."/>
            <person name="Arevalo P."/>
            <person name="Mcfall-Ngai M."/>
            <person name="Visick K."/>
            <person name="Polz M.F."/>
            <person name="Ruby E.G."/>
        </authorList>
    </citation>
    <scope>NUCLEOTIDE SEQUENCE [LARGE SCALE GENOMIC DNA]</scope>
    <source>
        <strain evidence="2">emors.4.1</strain>
    </source>
</reference>
<dbReference type="AlphaFoldDB" id="A0A844NXM2"/>
<dbReference type="EMBL" id="WOBN01000006">
    <property type="protein sequence ID" value="MUK48272.1"/>
    <property type="molecule type" value="Genomic_DNA"/>
</dbReference>
<proteinExistence type="predicted"/>